<reference evidence="2 3" key="1">
    <citation type="submission" date="2017-03" db="EMBL/GenBank/DDBJ databases">
        <title>Genomes of endolithic fungi from Antarctica.</title>
        <authorList>
            <person name="Coleine C."/>
            <person name="Masonjones S."/>
            <person name="Stajich J.E."/>
        </authorList>
    </citation>
    <scope>NUCLEOTIDE SEQUENCE [LARGE SCALE GENOMIC DNA]</scope>
    <source>
        <strain evidence="2 3">CCFEE 5184</strain>
    </source>
</reference>
<comment type="caution">
    <text evidence="2">The sequence shown here is derived from an EMBL/GenBank/DDBJ whole genome shotgun (WGS) entry which is preliminary data.</text>
</comment>
<evidence type="ECO:0000313" key="3">
    <source>
        <dbReference type="Proteomes" id="UP000309340"/>
    </source>
</evidence>
<protein>
    <submittedName>
        <fullName evidence="2">Uncharacterized protein</fullName>
    </submittedName>
</protein>
<dbReference type="AlphaFoldDB" id="A0A4U0X502"/>
<organism evidence="2 3">
    <name type="scientific">Friedmanniomyces simplex</name>
    <dbReference type="NCBI Taxonomy" id="329884"/>
    <lineage>
        <taxon>Eukaryota</taxon>
        <taxon>Fungi</taxon>
        <taxon>Dikarya</taxon>
        <taxon>Ascomycota</taxon>
        <taxon>Pezizomycotina</taxon>
        <taxon>Dothideomycetes</taxon>
        <taxon>Dothideomycetidae</taxon>
        <taxon>Mycosphaerellales</taxon>
        <taxon>Teratosphaeriaceae</taxon>
        <taxon>Friedmanniomyces</taxon>
    </lineage>
</organism>
<sequence length="428" mass="47413">MLTTRNISTIGSENEAWLVRMNALSPPKPNGYRTVSRASYLSLNSSSADDSIEIPSTVDSVEGLQFCGFNATAAHEVYERYTTSENILGHGLGTFAVGYISGRASQRNAVLPTDGWDEALAYMDLTRRKRDALLKPEYKDFRMLGTAETWAKEIVADSYEWLLDLDRIITYRRSQRGQNPSVRPYSPSLNVTPSPAIEPTSRPSSSSGQLPYPLLETSVVLPTEIPEYTMLYKGGTTRRLEKVWADGTGGRLELPNLYSKPPTDFHPQNPHILYFTKQKQCAEVYAKMAEDIKDPVPAGILHVAVPKEMLSQAISIVGTDFKQLVFESRTQNPRGSVSAHLQHYTTASLLVGPICGVSSDVLTRHAQTADDVTLLGIGQGAKASQYAFQGNDMADELNDKCEGMVWLEEMSCRGVGTWRKAREEVLRH</sequence>
<name>A0A4U0X502_9PEZI</name>
<proteinExistence type="predicted"/>
<evidence type="ECO:0000256" key="1">
    <source>
        <dbReference type="SAM" id="MobiDB-lite"/>
    </source>
</evidence>
<gene>
    <name evidence="2" type="ORF">B0A55_07767</name>
</gene>
<accession>A0A4U0X502</accession>
<dbReference type="Proteomes" id="UP000309340">
    <property type="component" value="Unassembled WGS sequence"/>
</dbReference>
<dbReference type="STRING" id="329884.A0A4U0X502"/>
<feature type="region of interest" description="Disordered" evidence="1">
    <location>
        <begin position="176"/>
        <end position="210"/>
    </location>
</feature>
<dbReference type="OrthoDB" id="5429780at2759"/>
<feature type="compositionally biased region" description="Polar residues" evidence="1">
    <location>
        <begin position="176"/>
        <end position="193"/>
    </location>
</feature>
<dbReference type="EMBL" id="NAJQ01000404">
    <property type="protein sequence ID" value="TKA70258.1"/>
    <property type="molecule type" value="Genomic_DNA"/>
</dbReference>
<keyword evidence="3" id="KW-1185">Reference proteome</keyword>
<evidence type="ECO:0000313" key="2">
    <source>
        <dbReference type="EMBL" id="TKA70258.1"/>
    </source>
</evidence>